<feature type="transmembrane region" description="Helical" evidence="1">
    <location>
        <begin position="174"/>
        <end position="193"/>
    </location>
</feature>
<feature type="transmembrane region" description="Helical" evidence="1">
    <location>
        <begin position="281"/>
        <end position="299"/>
    </location>
</feature>
<reference evidence="3 4" key="1">
    <citation type="submission" date="2020-02" db="EMBL/GenBank/DDBJ databases">
        <title>Genome assembly of a novel Clostridium senegalense strain.</title>
        <authorList>
            <person name="Gupta T.B."/>
            <person name="Jauregui R."/>
            <person name="Maclean P."/>
            <person name="Nawarathana A."/>
            <person name="Brightwell G."/>
        </authorList>
    </citation>
    <scope>NUCLEOTIDE SEQUENCE [LARGE SCALE GENOMIC DNA]</scope>
    <source>
        <strain evidence="3 4">AGRFS4</strain>
    </source>
</reference>
<dbReference type="Pfam" id="PF04892">
    <property type="entry name" value="VanZ"/>
    <property type="match status" value="1"/>
</dbReference>
<gene>
    <name evidence="3" type="ORF">G3M99_11090</name>
</gene>
<evidence type="ECO:0000259" key="2">
    <source>
        <dbReference type="Pfam" id="PF04892"/>
    </source>
</evidence>
<feature type="transmembrane region" description="Helical" evidence="1">
    <location>
        <begin position="238"/>
        <end position="260"/>
    </location>
</feature>
<feature type="transmembrane region" description="Helical" evidence="1">
    <location>
        <begin position="140"/>
        <end position="162"/>
    </location>
</feature>
<dbReference type="InterPro" id="IPR021192">
    <property type="entry name" value="UCP031578_Vanz/RDD"/>
</dbReference>
<evidence type="ECO:0000313" key="4">
    <source>
        <dbReference type="Proteomes" id="UP000481872"/>
    </source>
</evidence>
<keyword evidence="4" id="KW-1185">Reference proteome</keyword>
<proteinExistence type="predicted"/>
<dbReference type="PANTHER" id="PTHR36834">
    <property type="entry name" value="MEMBRANE PROTEIN-RELATED"/>
    <property type="match status" value="1"/>
</dbReference>
<feature type="domain" description="VanZ-like" evidence="2">
    <location>
        <begin position="48"/>
        <end position="191"/>
    </location>
</feature>
<protein>
    <submittedName>
        <fullName evidence="3">VanZ family protein</fullName>
    </submittedName>
</protein>
<sequence>MELYWIPIKVAVILFPFLAAAICIPYAIYNYRKYGVNNKFKIFIFYTFIFYMLTAFFMTLLPLPDIDKPVFISGRNIQLIPFTFLKDFLLETKFSFSNPNTYLYIFSEPAFMQVFFNLLLILPLGIYLRYYFKKSFKQTLIITFLVSLFFEITQLTGIYGIYKYPYRVFDVDDLIINTLGGIIGYFITPLFKYMLPDINIIKSKNFNIGKYSTYPRRLIAFFIDWNICFLFFDEHNIFTFIILTFLYFILIPYFTNGFTVGKYLLKMQLKGNSTKLKFSEILQRYSVLLYGYFLLSYILNDANNYLYNLEYYEFLIIILGVQILLNVFVFLHLISHIIKKDPLLLHDRISGVKNINIS</sequence>
<feature type="transmembrane region" description="Helical" evidence="1">
    <location>
        <begin position="214"/>
        <end position="232"/>
    </location>
</feature>
<name>A0A6M0H453_9CLOT</name>
<keyword evidence="1" id="KW-1133">Transmembrane helix</keyword>
<dbReference type="RefSeq" id="WP_199870221.1">
    <property type="nucleotide sequence ID" value="NZ_JAAGPU010000019.1"/>
</dbReference>
<keyword evidence="1" id="KW-0812">Transmembrane</keyword>
<dbReference type="InterPro" id="IPR006976">
    <property type="entry name" value="VanZ-like"/>
</dbReference>
<feature type="transmembrane region" description="Helical" evidence="1">
    <location>
        <begin position="110"/>
        <end position="128"/>
    </location>
</feature>
<evidence type="ECO:0000313" key="3">
    <source>
        <dbReference type="EMBL" id="NEU05389.1"/>
    </source>
</evidence>
<accession>A0A6M0H453</accession>
<dbReference type="EMBL" id="JAAGPU010000019">
    <property type="protein sequence ID" value="NEU05389.1"/>
    <property type="molecule type" value="Genomic_DNA"/>
</dbReference>
<evidence type="ECO:0000256" key="1">
    <source>
        <dbReference type="SAM" id="Phobius"/>
    </source>
</evidence>
<feature type="transmembrane region" description="Helical" evidence="1">
    <location>
        <begin position="40"/>
        <end position="61"/>
    </location>
</feature>
<keyword evidence="1" id="KW-0472">Membrane</keyword>
<feature type="transmembrane region" description="Helical" evidence="1">
    <location>
        <begin position="311"/>
        <end position="334"/>
    </location>
</feature>
<dbReference type="AlphaFoldDB" id="A0A6M0H453"/>
<dbReference type="InterPro" id="IPR053150">
    <property type="entry name" value="Teicoplanin_resist-assoc"/>
</dbReference>
<dbReference type="PANTHER" id="PTHR36834:SF1">
    <property type="entry name" value="INTEGRAL MEMBRANE PROTEIN"/>
    <property type="match status" value="1"/>
</dbReference>
<dbReference type="PIRSF" id="PIRSF031578">
    <property type="entry name" value="Uncharacterised_Vanz_RDD-cont"/>
    <property type="match status" value="1"/>
</dbReference>
<comment type="caution">
    <text evidence="3">The sequence shown here is derived from an EMBL/GenBank/DDBJ whole genome shotgun (WGS) entry which is preliminary data.</text>
</comment>
<feature type="transmembrane region" description="Helical" evidence="1">
    <location>
        <begin position="6"/>
        <end position="28"/>
    </location>
</feature>
<dbReference type="Proteomes" id="UP000481872">
    <property type="component" value="Unassembled WGS sequence"/>
</dbReference>
<organism evidence="3 4">
    <name type="scientific">Clostridium senegalense</name>
    <dbReference type="NCBI Taxonomy" id="1465809"/>
    <lineage>
        <taxon>Bacteria</taxon>
        <taxon>Bacillati</taxon>
        <taxon>Bacillota</taxon>
        <taxon>Clostridia</taxon>
        <taxon>Eubacteriales</taxon>
        <taxon>Clostridiaceae</taxon>
        <taxon>Clostridium</taxon>
    </lineage>
</organism>